<sequence>MDIVTIDQLLTVGGFLAVLLAALYVVQANKGKLKGKLSTDRRMAITEVTALGADSRAMLLDVDGQEFLIVTAKRQAPVVTPLNVKAAAAAPAEVAQIAQVAA</sequence>
<dbReference type="EMBL" id="CYSF01000017">
    <property type="protein sequence ID" value="CUH85528.1"/>
    <property type="molecule type" value="Genomic_DNA"/>
</dbReference>
<organism evidence="2 3">
    <name type="scientific">Thalassovita mediterranea</name>
    <dbReference type="NCBI Taxonomy" id="340021"/>
    <lineage>
        <taxon>Bacteria</taxon>
        <taxon>Pseudomonadati</taxon>
        <taxon>Pseudomonadota</taxon>
        <taxon>Alphaproteobacteria</taxon>
        <taxon>Rhodobacterales</taxon>
        <taxon>Roseobacteraceae</taxon>
        <taxon>Thalassovita</taxon>
    </lineage>
</organism>
<gene>
    <name evidence="2" type="ORF">TM5383_02762</name>
</gene>
<reference evidence="2 3" key="1">
    <citation type="submission" date="2015-09" db="EMBL/GenBank/DDBJ databases">
        <authorList>
            <consortium name="Swine Surveillance"/>
        </authorList>
    </citation>
    <scope>NUCLEOTIDE SEQUENCE [LARGE SCALE GENOMIC DNA]</scope>
    <source>
        <strain evidence="2 3">CECT 8383</strain>
    </source>
</reference>
<dbReference type="Proteomes" id="UP000051681">
    <property type="component" value="Unassembled WGS sequence"/>
</dbReference>
<keyword evidence="1" id="KW-0812">Transmembrane</keyword>
<evidence type="ECO:0000313" key="2">
    <source>
        <dbReference type="EMBL" id="CUH85528.1"/>
    </source>
</evidence>
<evidence type="ECO:0000313" key="3">
    <source>
        <dbReference type="Proteomes" id="UP000051681"/>
    </source>
</evidence>
<accession>A0A0P1GRZ5</accession>
<name>A0A0P1GRZ5_9RHOB</name>
<dbReference type="OrthoDB" id="7745775at2"/>
<keyword evidence="1" id="KW-0472">Membrane</keyword>
<dbReference type="RefSeq" id="WP_058319606.1">
    <property type="nucleotide sequence ID" value="NZ_CYSF01000017.1"/>
</dbReference>
<protein>
    <recommendedName>
        <fullName evidence="4">Flagellar biosynthetic protein FliO</fullName>
    </recommendedName>
</protein>
<evidence type="ECO:0000256" key="1">
    <source>
        <dbReference type="SAM" id="Phobius"/>
    </source>
</evidence>
<evidence type="ECO:0008006" key="4">
    <source>
        <dbReference type="Google" id="ProtNLM"/>
    </source>
</evidence>
<dbReference type="STRING" id="340021.TM5383_02762"/>
<dbReference type="AlphaFoldDB" id="A0A0P1GRZ5"/>
<feature type="transmembrane region" description="Helical" evidence="1">
    <location>
        <begin position="6"/>
        <end position="26"/>
    </location>
</feature>
<proteinExistence type="predicted"/>
<keyword evidence="3" id="KW-1185">Reference proteome</keyword>
<keyword evidence="1" id="KW-1133">Transmembrane helix</keyword>